<dbReference type="Proteomes" id="UP000249688">
    <property type="component" value="Unassembled WGS sequence"/>
</dbReference>
<evidence type="ECO:0000259" key="1">
    <source>
        <dbReference type="Pfam" id="PF01575"/>
    </source>
</evidence>
<keyword evidence="3" id="KW-1185">Reference proteome</keyword>
<name>A0A2W7IDC9_9PROT</name>
<dbReference type="InterPro" id="IPR029069">
    <property type="entry name" value="HotDog_dom_sf"/>
</dbReference>
<dbReference type="Gene3D" id="3.10.129.10">
    <property type="entry name" value="Hotdog Thioesterase"/>
    <property type="match status" value="1"/>
</dbReference>
<dbReference type="SUPFAM" id="SSF54637">
    <property type="entry name" value="Thioesterase/thiol ester dehydrase-isomerase"/>
    <property type="match status" value="1"/>
</dbReference>
<protein>
    <submittedName>
        <fullName evidence="2">Acyl dehydratase</fullName>
    </submittedName>
</protein>
<dbReference type="RefSeq" id="WP_111398681.1">
    <property type="nucleotide sequence ID" value="NZ_QKYU01000013.1"/>
</dbReference>
<dbReference type="EMBL" id="QKYU01000013">
    <property type="protein sequence ID" value="PZW44966.1"/>
    <property type="molecule type" value="Genomic_DNA"/>
</dbReference>
<dbReference type="Pfam" id="PF01575">
    <property type="entry name" value="MaoC_dehydratas"/>
    <property type="match status" value="1"/>
</dbReference>
<comment type="caution">
    <text evidence="2">The sequence shown here is derived from an EMBL/GenBank/DDBJ whole genome shotgun (WGS) entry which is preliminary data.</text>
</comment>
<accession>A0A2W7IDC9</accession>
<evidence type="ECO:0000313" key="3">
    <source>
        <dbReference type="Proteomes" id="UP000249688"/>
    </source>
</evidence>
<proteinExistence type="predicted"/>
<evidence type="ECO:0000313" key="2">
    <source>
        <dbReference type="EMBL" id="PZW44966.1"/>
    </source>
</evidence>
<dbReference type="AlphaFoldDB" id="A0A2W7IDC9"/>
<reference evidence="2 3" key="1">
    <citation type="submission" date="2018-06" db="EMBL/GenBank/DDBJ databases">
        <title>Genomic Encyclopedia of Archaeal and Bacterial Type Strains, Phase II (KMG-II): from individual species to whole genera.</title>
        <authorList>
            <person name="Goeker M."/>
        </authorList>
    </citation>
    <scope>NUCLEOTIDE SEQUENCE [LARGE SCALE GENOMIC DNA]</scope>
    <source>
        <strain evidence="2 3">DSM 24525</strain>
    </source>
</reference>
<organism evidence="2 3">
    <name type="scientific">Humitalea rosea</name>
    <dbReference type="NCBI Taxonomy" id="990373"/>
    <lineage>
        <taxon>Bacteria</taxon>
        <taxon>Pseudomonadati</taxon>
        <taxon>Pseudomonadota</taxon>
        <taxon>Alphaproteobacteria</taxon>
        <taxon>Acetobacterales</taxon>
        <taxon>Roseomonadaceae</taxon>
        <taxon>Humitalea</taxon>
    </lineage>
</organism>
<feature type="domain" description="MaoC-like" evidence="1">
    <location>
        <begin position="13"/>
        <end position="113"/>
    </location>
</feature>
<sequence length="148" mass="15694">MVARLASLDDLAPGQSFELGTLSLSLAEIVAFASRYDAQPFHLDEAAAATSLFRTLVASGLHTLSAVFGHVIASGLISEISLGGNQMDVKWPAALRPDEEVAVRVEVLDVRPSASRPALGVARLRYLATRIADGVVVLDATGTHFLKR</sequence>
<dbReference type="InterPro" id="IPR002539">
    <property type="entry name" value="MaoC-like_dom"/>
</dbReference>
<dbReference type="OrthoDB" id="9797938at2"/>
<gene>
    <name evidence="2" type="ORF">C8P66_113133</name>
</gene>